<comment type="function">
    <text evidence="3">Required for maturation of 30S ribosomal subunits.</text>
</comment>
<proteinExistence type="inferred from homology"/>
<evidence type="ECO:0000256" key="3">
    <source>
        <dbReference type="HAMAP-Rule" id="MF_01077"/>
    </source>
</evidence>
<protein>
    <recommendedName>
        <fullName evidence="3">Ribosome maturation factor RimP</fullName>
    </recommendedName>
</protein>
<evidence type="ECO:0000259" key="4">
    <source>
        <dbReference type="Pfam" id="PF02576"/>
    </source>
</evidence>
<comment type="caution">
    <text evidence="6">The sequence shown here is derived from an EMBL/GenBank/DDBJ whole genome shotgun (WGS) entry which is preliminary data.</text>
</comment>
<dbReference type="PANTHER" id="PTHR33867:SF1">
    <property type="entry name" value="RIBOSOME MATURATION FACTOR RIMP"/>
    <property type="match status" value="1"/>
</dbReference>
<dbReference type="InterPro" id="IPR035956">
    <property type="entry name" value="RimP_N_sf"/>
</dbReference>
<name>A0A368XUG2_9BACI</name>
<dbReference type="SUPFAM" id="SSF74942">
    <property type="entry name" value="YhbC-like, C-terminal domain"/>
    <property type="match status" value="1"/>
</dbReference>
<evidence type="ECO:0000313" key="7">
    <source>
        <dbReference type="Proteomes" id="UP000252585"/>
    </source>
</evidence>
<dbReference type="InterPro" id="IPR028989">
    <property type="entry name" value="RimP_N"/>
</dbReference>
<keyword evidence="1 3" id="KW-0963">Cytoplasm</keyword>
<comment type="subcellular location">
    <subcellularLocation>
        <location evidence="3">Cytoplasm</location>
    </subcellularLocation>
</comment>
<dbReference type="AlphaFoldDB" id="A0A368XUG2"/>
<dbReference type="Pfam" id="PF02576">
    <property type="entry name" value="RimP_N"/>
    <property type="match status" value="1"/>
</dbReference>
<keyword evidence="2 3" id="KW-0690">Ribosome biogenesis</keyword>
<dbReference type="FunFam" id="3.30.300.70:FF:000001">
    <property type="entry name" value="Ribosome maturation factor RimP"/>
    <property type="match status" value="1"/>
</dbReference>
<keyword evidence="7" id="KW-1185">Reference proteome</keyword>
<dbReference type="GO" id="GO:0005829">
    <property type="term" value="C:cytosol"/>
    <property type="evidence" value="ECO:0007669"/>
    <property type="project" value="TreeGrafter"/>
</dbReference>
<dbReference type="InterPro" id="IPR003728">
    <property type="entry name" value="Ribosome_maturation_RimP"/>
</dbReference>
<dbReference type="RefSeq" id="WP_114352670.1">
    <property type="nucleotide sequence ID" value="NZ_QPJJ01000006.1"/>
</dbReference>
<dbReference type="Gene3D" id="2.30.30.180">
    <property type="entry name" value="Ribosome maturation factor RimP, C-terminal domain"/>
    <property type="match status" value="1"/>
</dbReference>
<feature type="domain" description="Ribosome maturation factor RimP N-terminal" evidence="4">
    <location>
        <begin position="12"/>
        <end position="84"/>
    </location>
</feature>
<evidence type="ECO:0000256" key="1">
    <source>
        <dbReference type="ARBA" id="ARBA00022490"/>
    </source>
</evidence>
<dbReference type="Pfam" id="PF17384">
    <property type="entry name" value="DUF150_C"/>
    <property type="match status" value="1"/>
</dbReference>
<gene>
    <name evidence="3" type="primary">rimP</name>
    <name evidence="6" type="ORF">DFR57_10675</name>
</gene>
<evidence type="ECO:0000313" key="6">
    <source>
        <dbReference type="EMBL" id="RCW70678.1"/>
    </source>
</evidence>
<dbReference type="InterPro" id="IPR036847">
    <property type="entry name" value="RimP_C_sf"/>
</dbReference>
<dbReference type="InterPro" id="IPR028998">
    <property type="entry name" value="RimP_C"/>
</dbReference>
<dbReference type="OrthoDB" id="9805006at2"/>
<dbReference type="SUPFAM" id="SSF75420">
    <property type="entry name" value="YhbC-like, N-terminal domain"/>
    <property type="match status" value="1"/>
</dbReference>
<sequence length="157" mass="18081">MANKIVEETEQLLQPILEELNLELVEVLYEKEGKNWFLRIYIDKAGGVDIEECGTVSERLSEKLDEIDPITGAYFLEVSSPGVERPLKKPEDFKAHVGDNIFVKLYQPIDNEKEFNGKLLSFKEDLVEIEYKVKTRKKTLEIPYKLIAKANLSVSFD</sequence>
<dbReference type="NCBIfam" id="NF000928">
    <property type="entry name" value="PRK00092.1-2"/>
    <property type="match status" value="1"/>
</dbReference>
<dbReference type="GO" id="GO:0006412">
    <property type="term" value="P:translation"/>
    <property type="evidence" value="ECO:0007669"/>
    <property type="project" value="TreeGrafter"/>
</dbReference>
<dbReference type="CDD" id="cd01734">
    <property type="entry name" value="YlxS_C"/>
    <property type="match status" value="1"/>
</dbReference>
<dbReference type="PANTHER" id="PTHR33867">
    <property type="entry name" value="RIBOSOME MATURATION FACTOR RIMP"/>
    <property type="match status" value="1"/>
</dbReference>
<dbReference type="GO" id="GO:0000028">
    <property type="term" value="P:ribosomal small subunit assembly"/>
    <property type="evidence" value="ECO:0007669"/>
    <property type="project" value="TreeGrafter"/>
</dbReference>
<feature type="domain" description="Ribosome maturation factor RimP C-terminal" evidence="5">
    <location>
        <begin position="87"/>
        <end position="156"/>
    </location>
</feature>
<accession>A0A368XUG2</accession>
<evidence type="ECO:0000256" key="2">
    <source>
        <dbReference type="ARBA" id="ARBA00022517"/>
    </source>
</evidence>
<dbReference type="HAMAP" id="MF_01077">
    <property type="entry name" value="RimP"/>
    <property type="match status" value="1"/>
</dbReference>
<reference evidence="6 7" key="1">
    <citation type="submission" date="2018-07" db="EMBL/GenBank/DDBJ databases">
        <title>Genomic Encyclopedia of Type Strains, Phase IV (KMG-IV): sequencing the most valuable type-strain genomes for metagenomic binning, comparative biology and taxonomic classification.</title>
        <authorList>
            <person name="Goeker M."/>
        </authorList>
    </citation>
    <scope>NUCLEOTIDE SEQUENCE [LARGE SCALE GENOMIC DNA]</scope>
    <source>
        <strain evidence="6 7">DSM 27696</strain>
    </source>
</reference>
<comment type="similarity">
    <text evidence="3">Belongs to the RimP family.</text>
</comment>
<organism evidence="6 7">
    <name type="scientific">Saliterribacillus persicus</name>
    <dbReference type="NCBI Taxonomy" id="930114"/>
    <lineage>
        <taxon>Bacteria</taxon>
        <taxon>Bacillati</taxon>
        <taxon>Bacillota</taxon>
        <taxon>Bacilli</taxon>
        <taxon>Bacillales</taxon>
        <taxon>Bacillaceae</taxon>
        <taxon>Saliterribacillus</taxon>
    </lineage>
</organism>
<dbReference type="Gene3D" id="3.30.300.70">
    <property type="entry name" value="RimP-like superfamily, N-terminal"/>
    <property type="match status" value="1"/>
</dbReference>
<evidence type="ECO:0000259" key="5">
    <source>
        <dbReference type="Pfam" id="PF17384"/>
    </source>
</evidence>
<dbReference type="Proteomes" id="UP000252585">
    <property type="component" value="Unassembled WGS sequence"/>
</dbReference>
<dbReference type="EMBL" id="QPJJ01000006">
    <property type="protein sequence ID" value="RCW70678.1"/>
    <property type="molecule type" value="Genomic_DNA"/>
</dbReference>